<name>A0ACB8UCY9_9APHY</name>
<evidence type="ECO:0000313" key="2">
    <source>
        <dbReference type="Proteomes" id="UP001055072"/>
    </source>
</evidence>
<sequence length="394" mass="43034">MSDPSQPGSSTAPPQNVADSHVDTPETPQPQPSPPPAVTQPTDRSQLLQTAQTFLNSSQIRHESNEAKQNFLVQKGLTSAEIGQLLQTVPAQAPLVPPRTYPQLPPSNLPNLLSGLLRIATWIAGGSVAILLTYFRFIYPRIAKSFEARHAIRTHQRDLLKKLTTSIEATKSEQASTFALLPTPEPRKEDPMYAEYKSLEDILVSAKDPTYVPDVTVLRCAIADLEAGKRQATATAILQLLEEKMPWSGSSEAEEVESRLWQTLSSNSLFSSSESTSDDEVVWKYGLPPPPPPPPLLASLSSLEEALPPPSKMSRTKYQNTLQTLTDLTGYITTQTYSLGLANVKYTATGVVNNLSSEEEEIRREIRGLKGLVLNRRSFLPARPPSVSLGSSAA</sequence>
<protein>
    <submittedName>
        <fullName evidence="1">Uncharacterized protein</fullName>
    </submittedName>
</protein>
<evidence type="ECO:0000313" key="1">
    <source>
        <dbReference type="EMBL" id="KAI0092193.1"/>
    </source>
</evidence>
<comment type="caution">
    <text evidence="1">The sequence shown here is derived from an EMBL/GenBank/DDBJ whole genome shotgun (WGS) entry which is preliminary data.</text>
</comment>
<organism evidence="1 2">
    <name type="scientific">Irpex rosettiformis</name>
    <dbReference type="NCBI Taxonomy" id="378272"/>
    <lineage>
        <taxon>Eukaryota</taxon>
        <taxon>Fungi</taxon>
        <taxon>Dikarya</taxon>
        <taxon>Basidiomycota</taxon>
        <taxon>Agaricomycotina</taxon>
        <taxon>Agaricomycetes</taxon>
        <taxon>Polyporales</taxon>
        <taxon>Irpicaceae</taxon>
        <taxon>Irpex</taxon>
    </lineage>
</organism>
<gene>
    <name evidence="1" type="ORF">BDY19DRAFT_990926</name>
</gene>
<keyword evidence="2" id="KW-1185">Reference proteome</keyword>
<dbReference type="Proteomes" id="UP001055072">
    <property type="component" value="Unassembled WGS sequence"/>
</dbReference>
<dbReference type="EMBL" id="MU274904">
    <property type="protein sequence ID" value="KAI0092193.1"/>
    <property type="molecule type" value="Genomic_DNA"/>
</dbReference>
<proteinExistence type="predicted"/>
<reference evidence="1" key="1">
    <citation type="journal article" date="2021" name="Environ. Microbiol.">
        <title>Gene family expansions and transcriptome signatures uncover fungal adaptations to wood decay.</title>
        <authorList>
            <person name="Hage H."/>
            <person name="Miyauchi S."/>
            <person name="Viragh M."/>
            <person name="Drula E."/>
            <person name="Min B."/>
            <person name="Chaduli D."/>
            <person name="Navarro D."/>
            <person name="Favel A."/>
            <person name="Norest M."/>
            <person name="Lesage-Meessen L."/>
            <person name="Balint B."/>
            <person name="Merenyi Z."/>
            <person name="de Eugenio L."/>
            <person name="Morin E."/>
            <person name="Martinez A.T."/>
            <person name="Baldrian P."/>
            <person name="Stursova M."/>
            <person name="Martinez M.J."/>
            <person name="Novotny C."/>
            <person name="Magnuson J.K."/>
            <person name="Spatafora J.W."/>
            <person name="Maurice S."/>
            <person name="Pangilinan J."/>
            <person name="Andreopoulos W."/>
            <person name="LaButti K."/>
            <person name="Hundley H."/>
            <person name="Na H."/>
            <person name="Kuo A."/>
            <person name="Barry K."/>
            <person name="Lipzen A."/>
            <person name="Henrissat B."/>
            <person name="Riley R."/>
            <person name="Ahrendt S."/>
            <person name="Nagy L.G."/>
            <person name="Grigoriev I.V."/>
            <person name="Martin F."/>
            <person name="Rosso M.N."/>
        </authorList>
    </citation>
    <scope>NUCLEOTIDE SEQUENCE</scope>
    <source>
        <strain evidence="1">CBS 384.51</strain>
    </source>
</reference>
<accession>A0ACB8UCY9</accession>